<organism evidence="3">
    <name type="scientific">uncultured marine bacterium HF10_19P19</name>
    <dbReference type="NCBI Taxonomy" id="413067"/>
    <lineage>
        <taxon>Bacteria</taxon>
        <taxon>environmental samples</taxon>
    </lineage>
</organism>
<name>A4GIG6_9BACT</name>
<gene>
    <name evidence="3" type="ORF">ALOHA_HF1019P19.39</name>
</gene>
<dbReference type="PANTHER" id="PTHR43343">
    <property type="entry name" value="PEPTIDASE S12"/>
    <property type="match status" value="1"/>
</dbReference>
<dbReference type="EMBL" id="EF100190">
    <property type="protein sequence ID" value="ABL60976.1"/>
    <property type="molecule type" value="Genomic_DNA"/>
</dbReference>
<proteinExistence type="predicted"/>
<dbReference type="PANTHER" id="PTHR43343:SF3">
    <property type="entry name" value="PROTEASE DO-LIKE 8, CHLOROPLASTIC"/>
    <property type="match status" value="1"/>
</dbReference>
<evidence type="ECO:0000256" key="1">
    <source>
        <dbReference type="ARBA" id="ARBA00022670"/>
    </source>
</evidence>
<dbReference type="GO" id="GO:0006508">
    <property type="term" value="P:proteolysis"/>
    <property type="evidence" value="ECO:0007669"/>
    <property type="project" value="UniProtKB-KW"/>
</dbReference>
<protein>
    <submittedName>
        <fullName evidence="3">Trypsin-like serine protease</fullName>
    </submittedName>
</protein>
<reference evidence="3" key="1">
    <citation type="journal article" date="2007" name="Environ. Microbiol.">
        <title>Proteorhodopsin photosystem gene clusters exhibit co-evolutionary trends and shared ancestry among diverse marine microbial phyla.</title>
        <authorList>
            <person name="McCarren J."/>
            <person name="Delong E.F."/>
        </authorList>
    </citation>
    <scope>NUCLEOTIDE SEQUENCE</scope>
</reference>
<dbReference type="InterPro" id="IPR001940">
    <property type="entry name" value="Peptidase_S1C"/>
</dbReference>
<dbReference type="Pfam" id="PF13365">
    <property type="entry name" value="Trypsin_2"/>
    <property type="match status" value="1"/>
</dbReference>
<evidence type="ECO:0000313" key="3">
    <source>
        <dbReference type="EMBL" id="ABL60976.1"/>
    </source>
</evidence>
<reference evidence="3" key="2">
    <citation type="journal article" date="2007" name="Proc. Natl. Acad. Sci. U.S.A.">
        <title>Proteorhodopsin photosystem gene expression enables photophosphorylation in a heterologous host.</title>
        <authorList>
            <person name="Martinez A."/>
            <person name="Bradley A.S."/>
            <person name="Waldbauer J.R."/>
            <person name="Summons R.E."/>
            <person name="Delong E.F."/>
        </authorList>
    </citation>
    <scope>NUCLEOTIDE SEQUENCE</scope>
</reference>
<keyword evidence="2" id="KW-0378">Hydrolase</keyword>
<accession>A4GIG6</accession>
<dbReference type="GO" id="GO:0004252">
    <property type="term" value="F:serine-type endopeptidase activity"/>
    <property type="evidence" value="ECO:0007669"/>
    <property type="project" value="InterPro"/>
</dbReference>
<evidence type="ECO:0000256" key="2">
    <source>
        <dbReference type="ARBA" id="ARBA00022801"/>
    </source>
</evidence>
<dbReference type="SUPFAM" id="SSF50494">
    <property type="entry name" value="Trypsin-like serine proteases"/>
    <property type="match status" value="1"/>
</dbReference>
<keyword evidence="1 3" id="KW-0645">Protease</keyword>
<dbReference type="InterPro" id="IPR009003">
    <property type="entry name" value="Peptidase_S1_PA"/>
</dbReference>
<dbReference type="InterPro" id="IPR051201">
    <property type="entry name" value="Chloro_Bact_Ser_Proteases"/>
</dbReference>
<dbReference type="PRINTS" id="PR00834">
    <property type="entry name" value="PROTEASES2C"/>
</dbReference>
<sequence length="233" mass="23745">MLSSLAQADHGPHSFKAIEASVLRVLPTWPGYERPGFGAPLGTAPEGTGFVIAAPSSAHISGSSQKASSPYLLTAAHVVDSATRIEIMSSNGVRADAVLLAVDPQTDLALLKMPLALPPVKLMLDTPAVGSHACAVGNSFGLGISLSCGVVSATGRKNIGFNPVEDFIQTDAAVNPGASGGLLINSAGQGLGLIDAIFTKSEDSDAGVNFAVSARLIDSVLLAWADKSDVFTH</sequence>
<dbReference type="Gene3D" id="2.40.10.120">
    <property type="match status" value="1"/>
</dbReference>
<dbReference type="AlphaFoldDB" id="A4GIG6"/>